<dbReference type="Proteomes" id="UP000019593">
    <property type="component" value="Chromosome"/>
</dbReference>
<dbReference type="PANTHER" id="PTHR15462:SF8">
    <property type="entry name" value="SERINE PROTEASE"/>
    <property type="match status" value="1"/>
</dbReference>
<evidence type="ECO:0000256" key="3">
    <source>
        <dbReference type="SAM" id="SignalP"/>
    </source>
</evidence>
<sequence>MQRLFGFLLTLLFACPAIAQQDSPLRVLQTGDDSRGWEAVGRLDTGIGFCTATLIAPDLVLTAAHCLFHPDSGARLDDRDLSFQAGLRNGRPEAIRHIRRGHVMPGYSVLRGIEMDMIARDLALLELDLPVGSARFAPIAAGGAAPLRGAVTVVSYGADREDAPSLQDRCTILGGQGVVRSLSCRIDRGSSGAPVLRMTAHGPRVVAVMSATGRAATGQPRSVSVAIEAALPVLLSQRAGAATGAAGGTMRPDRGRLGAHFIRP</sequence>
<feature type="signal peptide" evidence="3">
    <location>
        <begin position="1"/>
        <end position="19"/>
    </location>
</feature>
<organism evidence="4 5">
    <name type="scientific">Roseicyclus elongatus DSM 19469</name>
    <dbReference type="NCBI Taxonomy" id="1294273"/>
    <lineage>
        <taxon>Bacteria</taxon>
        <taxon>Pseudomonadati</taxon>
        <taxon>Pseudomonadota</taxon>
        <taxon>Alphaproteobacteria</taxon>
        <taxon>Rhodobacterales</taxon>
        <taxon>Roseobacteraceae</taxon>
        <taxon>Roseicyclus</taxon>
    </lineage>
</organism>
<dbReference type="HOGENOM" id="CLU_071546_1_0_5"/>
<gene>
    <name evidence="4" type="ORF">roselon_01627</name>
</gene>
<proteinExistence type="predicted"/>
<feature type="region of interest" description="Disordered" evidence="2">
    <location>
        <begin position="243"/>
        <end position="264"/>
    </location>
</feature>
<dbReference type="InterPro" id="IPR001314">
    <property type="entry name" value="Peptidase_S1A"/>
</dbReference>
<accession>W8S5C1</accession>
<evidence type="ECO:0000256" key="1">
    <source>
        <dbReference type="ARBA" id="ARBA00022729"/>
    </source>
</evidence>
<dbReference type="Pfam" id="PF13365">
    <property type="entry name" value="Trypsin_2"/>
    <property type="match status" value="1"/>
</dbReference>
<protein>
    <submittedName>
        <fullName evidence="4">Trypsin domain protein</fullName>
    </submittedName>
</protein>
<dbReference type="STRING" id="1294273.roselon_01627"/>
<dbReference type="Gene3D" id="2.40.10.10">
    <property type="entry name" value="Trypsin-like serine proteases"/>
    <property type="match status" value="2"/>
</dbReference>
<dbReference type="InterPro" id="IPR050966">
    <property type="entry name" value="Glutamyl_endopeptidase"/>
</dbReference>
<dbReference type="GO" id="GO:0004252">
    <property type="term" value="F:serine-type endopeptidase activity"/>
    <property type="evidence" value="ECO:0007669"/>
    <property type="project" value="InterPro"/>
</dbReference>
<keyword evidence="1 3" id="KW-0732">Signal</keyword>
<dbReference type="PRINTS" id="PR00722">
    <property type="entry name" value="CHYMOTRYPSIN"/>
</dbReference>
<dbReference type="InterPro" id="IPR009003">
    <property type="entry name" value="Peptidase_S1_PA"/>
</dbReference>
<feature type="chain" id="PRO_5004912925" evidence="3">
    <location>
        <begin position="20"/>
        <end position="264"/>
    </location>
</feature>
<dbReference type="OrthoDB" id="267336at2"/>
<dbReference type="RefSeq" id="WP_025311830.1">
    <property type="nucleotide sequence ID" value="NZ_CP004372.1"/>
</dbReference>
<name>W8S5C1_9RHOB</name>
<evidence type="ECO:0000256" key="2">
    <source>
        <dbReference type="SAM" id="MobiDB-lite"/>
    </source>
</evidence>
<dbReference type="EMBL" id="CP004372">
    <property type="protein sequence ID" value="AHM04006.1"/>
    <property type="molecule type" value="Genomic_DNA"/>
</dbReference>
<keyword evidence="5" id="KW-1185">Reference proteome</keyword>
<dbReference type="PATRIC" id="fig|1294273.3.peg.1601"/>
<dbReference type="SUPFAM" id="SSF50494">
    <property type="entry name" value="Trypsin-like serine proteases"/>
    <property type="match status" value="1"/>
</dbReference>
<dbReference type="AlphaFoldDB" id="W8S5C1"/>
<dbReference type="PROSITE" id="PS51257">
    <property type="entry name" value="PROKAR_LIPOPROTEIN"/>
    <property type="match status" value="1"/>
</dbReference>
<dbReference type="PROSITE" id="PS00134">
    <property type="entry name" value="TRYPSIN_HIS"/>
    <property type="match status" value="1"/>
</dbReference>
<dbReference type="eggNOG" id="COG3591">
    <property type="taxonomic scope" value="Bacteria"/>
</dbReference>
<dbReference type="InterPro" id="IPR018114">
    <property type="entry name" value="TRYPSIN_HIS"/>
</dbReference>
<evidence type="ECO:0000313" key="5">
    <source>
        <dbReference type="Proteomes" id="UP000019593"/>
    </source>
</evidence>
<dbReference type="InterPro" id="IPR043504">
    <property type="entry name" value="Peptidase_S1_PA_chymotrypsin"/>
</dbReference>
<reference evidence="4 5" key="1">
    <citation type="submission" date="2013-03" db="EMBL/GenBank/DDBJ databases">
        <authorList>
            <person name="Fiebig A."/>
            <person name="Goeker M."/>
            <person name="Klenk H.-P.P."/>
        </authorList>
    </citation>
    <scope>NUCLEOTIDE SEQUENCE [LARGE SCALE GENOMIC DNA]</scope>
    <source>
        <strain evidence="5">DSM 19469</strain>
    </source>
</reference>
<evidence type="ECO:0000313" key="4">
    <source>
        <dbReference type="EMBL" id="AHM04006.1"/>
    </source>
</evidence>
<dbReference type="KEGG" id="red:roselon_01627"/>
<dbReference type="PANTHER" id="PTHR15462">
    <property type="entry name" value="SERINE PROTEASE"/>
    <property type="match status" value="1"/>
</dbReference>
<dbReference type="GO" id="GO:0006508">
    <property type="term" value="P:proteolysis"/>
    <property type="evidence" value="ECO:0007669"/>
    <property type="project" value="InterPro"/>
</dbReference>